<gene>
    <name evidence="2" type="ordered locus">MexAM1_META2p0613</name>
</gene>
<name>C5B4S8_METEA</name>
<geneLocation type="plasmid" evidence="2 3">
    <name>megaplasmid</name>
</geneLocation>
<organism evidence="2 3">
    <name type="scientific">Methylorubrum extorquens (strain ATCC 14718 / DSM 1338 / JCM 2805 / NCIMB 9133 / AM1)</name>
    <name type="common">Methylobacterium extorquens</name>
    <dbReference type="NCBI Taxonomy" id="272630"/>
    <lineage>
        <taxon>Bacteria</taxon>
        <taxon>Pseudomonadati</taxon>
        <taxon>Pseudomonadota</taxon>
        <taxon>Alphaproteobacteria</taxon>
        <taxon>Hyphomicrobiales</taxon>
        <taxon>Methylobacteriaceae</taxon>
        <taxon>Methylorubrum</taxon>
    </lineage>
</organism>
<proteinExistence type="predicted"/>
<dbReference type="AlphaFoldDB" id="C5B4S8"/>
<dbReference type="HOGENOM" id="CLU_1633464_0_0_5"/>
<keyword evidence="2" id="KW-0614">Plasmid</keyword>
<keyword evidence="3" id="KW-1185">Reference proteome</keyword>
<evidence type="ECO:0000313" key="3">
    <source>
        <dbReference type="Proteomes" id="UP000009081"/>
    </source>
</evidence>
<dbReference type="RefSeq" id="WP_012753911.1">
    <property type="nucleotide sequence ID" value="NC_012811.1"/>
</dbReference>
<dbReference type="KEGG" id="mea:Mex_2p0613"/>
<sequence>MSDRYVDSDGLAHEAMTFSEALEIVHELAQFNVLGDDHVAGAPDLATEQRRQNEAVNMLHDLVVNYSDQLDGSFQLPEKAAERPADRERLPSDADLSVPSNYLRLCLDIATQAYDPDAAKQNPDLEDEVLRQGQALDLGWDLLDLHGRDLDLSITVVPGPRA</sequence>
<protein>
    <submittedName>
        <fullName evidence="2">Uncharacterized protein</fullName>
    </submittedName>
</protein>
<reference evidence="2 3" key="1">
    <citation type="journal article" date="2009" name="PLoS ONE">
        <title>Methylobacterium genome sequences: a reference blueprint to investigate microbial metabolism of C1 compounds from natural and industrial sources.</title>
        <authorList>
            <person name="Vuilleumier S."/>
            <person name="Chistoserdova L."/>
            <person name="Lee M.-C."/>
            <person name="Bringel F."/>
            <person name="Lajus A."/>
            <person name="Zhou Y."/>
            <person name="Gourion B."/>
            <person name="Barbe V."/>
            <person name="Chang J."/>
            <person name="Cruveiller S."/>
            <person name="Dossat C."/>
            <person name="Gillett W."/>
            <person name="Gruffaz C."/>
            <person name="Haugen E."/>
            <person name="Hourcade E."/>
            <person name="Levy R."/>
            <person name="Mangenot S."/>
            <person name="Muller E."/>
            <person name="Nadalig T."/>
            <person name="Pagni M."/>
            <person name="Penny C."/>
            <person name="Peyraud R."/>
            <person name="Robinson D.G."/>
            <person name="Roche D."/>
            <person name="Rouy Z."/>
            <person name="Saenampechek C."/>
            <person name="Salvignol G."/>
            <person name="Vallenet D."/>
            <person name="Wu Z."/>
            <person name="Marx C.J."/>
            <person name="Vorholt J.A."/>
            <person name="Olson M.V."/>
            <person name="Kaul R."/>
            <person name="Weissenbach J."/>
            <person name="Medigue C."/>
            <person name="Lidstrom M.E."/>
        </authorList>
    </citation>
    <scope>NUCLEOTIDE SEQUENCE [LARGE SCALE GENOMIC DNA]</scope>
    <source>
        <strain evidence="3">ATCC 14718 / DSM 1338 / JCM 2805 / NCIMB 9133 / AM1</strain>
    </source>
</reference>
<accession>C5B4S8</accession>
<evidence type="ECO:0000256" key="1">
    <source>
        <dbReference type="SAM" id="MobiDB-lite"/>
    </source>
</evidence>
<evidence type="ECO:0000313" key="2">
    <source>
        <dbReference type="EMBL" id="ACS43460.1"/>
    </source>
</evidence>
<feature type="compositionally biased region" description="Basic and acidic residues" evidence="1">
    <location>
        <begin position="79"/>
        <end position="92"/>
    </location>
</feature>
<dbReference type="EMBL" id="CP001511">
    <property type="protein sequence ID" value="ACS43460.1"/>
    <property type="molecule type" value="Genomic_DNA"/>
</dbReference>
<feature type="region of interest" description="Disordered" evidence="1">
    <location>
        <begin position="75"/>
        <end position="94"/>
    </location>
</feature>
<dbReference type="Proteomes" id="UP000009081">
    <property type="component" value="Plasmid megaplasmid"/>
</dbReference>